<feature type="compositionally biased region" description="Low complexity" evidence="1">
    <location>
        <begin position="40"/>
        <end position="50"/>
    </location>
</feature>
<dbReference type="PANTHER" id="PTHR31206:SF5">
    <property type="entry name" value="PROTEIN FAM177A1"/>
    <property type="match status" value="1"/>
</dbReference>
<dbReference type="Proteomes" id="UP000265040">
    <property type="component" value="Chromosome 24"/>
</dbReference>
<dbReference type="PANTHER" id="PTHR31206">
    <property type="entry name" value="LP10445P"/>
    <property type="match status" value="1"/>
</dbReference>
<feature type="region of interest" description="Disordered" evidence="1">
    <location>
        <begin position="1"/>
        <end position="50"/>
    </location>
</feature>
<sequence length="163" mass="18068">MDIQETQFEDPAPSKKRIIHFSSGDTLELEDSEEEEERSSSAPPFTEPTETTRFSFKSLAVLVGRVSLLTCDFLGERLAGALGLNAAKYQYAIDQYHHDRKRKSDHATDVQKEGQAEATQLSCGQTGTHYGATSDARCLADPQEHTGEGYCNKGYQAEEDCLK</sequence>
<evidence type="ECO:0000313" key="3">
    <source>
        <dbReference type="Proteomes" id="UP000265040"/>
    </source>
</evidence>
<organism evidence="2 3">
    <name type="scientific">Anabas testudineus</name>
    <name type="common">Climbing perch</name>
    <name type="synonym">Anthias testudineus</name>
    <dbReference type="NCBI Taxonomy" id="64144"/>
    <lineage>
        <taxon>Eukaryota</taxon>
        <taxon>Metazoa</taxon>
        <taxon>Chordata</taxon>
        <taxon>Craniata</taxon>
        <taxon>Vertebrata</taxon>
        <taxon>Euteleostomi</taxon>
        <taxon>Actinopterygii</taxon>
        <taxon>Neopterygii</taxon>
        <taxon>Teleostei</taxon>
        <taxon>Neoteleostei</taxon>
        <taxon>Acanthomorphata</taxon>
        <taxon>Anabantaria</taxon>
        <taxon>Anabantiformes</taxon>
        <taxon>Anabantoidei</taxon>
        <taxon>Anabantidae</taxon>
        <taxon>Anabas</taxon>
    </lineage>
</organism>
<dbReference type="InterPro" id="IPR028260">
    <property type="entry name" value="FAM177"/>
</dbReference>
<name>A0A7N6A6W2_ANATE</name>
<reference evidence="2" key="3">
    <citation type="submission" date="2025-09" db="UniProtKB">
        <authorList>
            <consortium name="Ensembl"/>
        </authorList>
    </citation>
    <scope>IDENTIFICATION</scope>
</reference>
<dbReference type="Ensembl" id="ENSATET00000064973.2">
    <property type="protein sequence ID" value="ENSATEP00000043698.2"/>
    <property type="gene ID" value="ENSATEG00000025480.2"/>
</dbReference>
<dbReference type="RefSeq" id="XP_026196559.1">
    <property type="nucleotide sequence ID" value="XM_026340774.1"/>
</dbReference>
<dbReference type="Pfam" id="PF14774">
    <property type="entry name" value="FAM177"/>
    <property type="match status" value="1"/>
</dbReference>
<dbReference type="RefSeq" id="XP_026196560.1">
    <property type="nucleotide sequence ID" value="XM_026340775.1"/>
</dbReference>
<reference evidence="2" key="2">
    <citation type="submission" date="2025-08" db="UniProtKB">
        <authorList>
            <consortium name="Ensembl"/>
        </authorList>
    </citation>
    <scope>IDENTIFICATION</scope>
</reference>
<dbReference type="GeneTree" id="ENSGT00940000170226"/>
<feature type="compositionally biased region" description="Acidic residues" evidence="1">
    <location>
        <begin position="27"/>
        <end position="37"/>
    </location>
</feature>
<evidence type="ECO:0008006" key="4">
    <source>
        <dbReference type="Google" id="ProtNLM"/>
    </source>
</evidence>
<dbReference type="GeneID" id="113148980"/>
<reference evidence="2" key="1">
    <citation type="submission" date="2021-04" db="EMBL/GenBank/DDBJ databases">
        <authorList>
            <consortium name="Wellcome Sanger Institute Data Sharing"/>
        </authorList>
    </citation>
    <scope>NUCLEOTIDE SEQUENCE [LARGE SCALE GENOMIC DNA]</scope>
</reference>
<proteinExistence type="predicted"/>
<dbReference type="AlphaFoldDB" id="A0A7N6A6W2"/>
<protein>
    <recommendedName>
        <fullName evidence="4">Family with sequence similarity 177 member B</fullName>
    </recommendedName>
</protein>
<evidence type="ECO:0000256" key="1">
    <source>
        <dbReference type="SAM" id="MobiDB-lite"/>
    </source>
</evidence>
<dbReference type="InParanoid" id="A0A7N6A6W2"/>
<keyword evidence="3" id="KW-1185">Reference proteome</keyword>
<accession>A0A7N6A6W2</accession>
<evidence type="ECO:0000313" key="2">
    <source>
        <dbReference type="Ensembl" id="ENSATEP00000043698.2"/>
    </source>
</evidence>